<feature type="region of interest" description="Disordered" evidence="1">
    <location>
        <begin position="74"/>
        <end position="113"/>
    </location>
</feature>
<gene>
    <name evidence="2" type="ORF">C8E89_106243</name>
</gene>
<sequence>MAALVLTSVLAVVVYKTRNQHRNDKGETIRDQAEEDGLRLRHQEALADEFDARAHAAQVEIDIKTVRACSLQEQATAHRSEAITSRDQLNELRDSADKLSATARPPAMPRRAG</sequence>
<dbReference type="Proteomes" id="UP000247781">
    <property type="component" value="Unassembled WGS sequence"/>
</dbReference>
<dbReference type="OrthoDB" id="9992834at2"/>
<name>A0A318HLP3_9MYCO</name>
<reference evidence="2 3" key="2">
    <citation type="submission" date="2018-06" db="EMBL/GenBank/DDBJ databases">
        <title>Sequencing of bacterial isolates from soil warming experiment in Harvard Forest, Massachusetts, USA.</title>
        <authorList>
            <person name="Deangelis K.PhD."/>
        </authorList>
    </citation>
    <scope>NUCLEOTIDE SEQUENCE [LARGE SCALE GENOMIC DNA]</scope>
    <source>
        <strain evidence="2 3">GAS496</strain>
    </source>
</reference>
<dbReference type="AlphaFoldDB" id="A0A318HLP3"/>
<comment type="caution">
    <text evidence="2">The sequence shown here is derived from an EMBL/GenBank/DDBJ whole genome shotgun (WGS) entry which is preliminary data.</text>
</comment>
<keyword evidence="3" id="KW-1185">Reference proteome</keyword>
<reference evidence="3" key="1">
    <citation type="submission" date="2018-05" db="EMBL/GenBank/DDBJ databases">
        <authorList>
            <person name="Deangelis K."/>
            <person name="Huntemann M."/>
            <person name="Clum A."/>
            <person name="Pillay M."/>
            <person name="Palaniappan K."/>
            <person name="Varghese N."/>
            <person name="Mikhailova N."/>
            <person name="Stamatis D."/>
            <person name="Reddy T."/>
            <person name="Daum C."/>
            <person name="Shapiro N."/>
            <person name="Ivanova N."/>
            <person name="Kyrpides N."/>
            <person name="Woyke T."/>
        </authorList>
    </citation>
    <scope>NUCLEOTIDE SEQUENCE [LARGE SCALE GENOMIC DNA]</scope>
    <source>
        <strain evidence="3">GAS496</strain>
    </source>
</reference>
<organism evidence="2 3">
    <name type="scientific">Mycolicibacterium moriokaense</name>
    <dbReference type="NCBI Taxonomy" id="39691"/>
    <lineage>
        <taxon>Bacteria</taxon>
        <taxon>Bacillati</taxon>
        <taxon>Actinomycetota</taxon>
        <taxon>Actinomycetes</taxon>
        <taxon>Mycobacteriales</taxon>
        <taxon>Mycobacteriaceae</taxon>
        <taxon>Mycolicibacterium</taxon>
    </lineage>
</organism>
<evidence type="ECO:0000313" key="3">
    <source>
        <dbReference type="Proteomes" id="UP000247781"/>
    </source>
</evidence>
<dbReference type="RefSeq" id="WP_110316300.1">
    <property type="nucleotide sequence ID" value="NZ_QJJU01000006.1"/>
</dbReference>
<feature type="compositionally biased region" description="Basic and acidic residues" evidence="1">
    <location>
        <begin position="88"/>
        <end position="97"/>
    </location>
</feature>
<dbReference type="EMBL" id="QJJU01000006">
    <property type="protein sequence ID" value="PXX09316.1"/>
    <property type="molecule type" value="Genomic_DNA"/>
</dbReference>
<protein>
    <submittedName>
        <fullName evidence="2">Uncharacterized protein</fullName>
    </submittedName>
</protein>
<proteinExistence type="predicted"/>
<accession>A0A318HLP3</accession>
<evidence type="ECO:0000256" key="1">
    <source>
        <dbReference type="SAM" id="MobiDB-lite"/>
    </source>
</evidence>
<evidence type="ECO:0000313" key="2">
    <source>
        <dbReference type="EMBL" id="PXX09316.1"/>
    </source>
</evidence>
<feature type="compositionally biased region" description="Low complexity" evidence="1">
    <location>
        <begin position="103"/>
        <end position="113"/>
    </location>
</feature>